<dbReference type="Proteomes" id="UP001268864">
    <property type="component" value="Unassembled WGS sequence"/>
</dbReference>
<evidence type="ECO:0000313" key="1">
    <source>
        <dbReference type="EMBL" id="MDS0282267.1"/>
    </source>
</evidence>
<sequence>MTWDESRTAKMLQAAEKRLSQASEGAVLVGAAESLAGRLEALVRNSRCYRWLTAEPNPDVIVIDLRETYTVGPFIGLLETVARPVERAWSNSGLESAAATAGTTMSGSRIGQLLSAFLEPPESPERER</sequence>
<accession>A0ABU2FND2</accession>
<comment type="caution">
    <text evidence="1">The sequence shown here is derived from an EMBL/GenBank/DDBJ whole genome shotgun (WGS) entry which is preliminary data.</text>
</comment>
<organism evidence="1 2">
    <name type="scientific">Haloarcula onubensis</name>
    <dbReference type="NCBI Taxonomy" id="2950539"/>
    <lineage>
        <taxon>Archaea</taxon>
        <taxon>Methanobacteriati</taxon>
        <taxon>Methanobacteriota</taxon>
        <taxon>Stenosarchaea group</taxon>
        <taxon>Halobacteria</taxon>
        <taxon>Halobacteriales</taxon>
        <taxon>Haloarculaceae</taxon>
        <taxon>Haloarcula</taxon>
    </lineage>
</organism>
<name>A0ABU2FND2_9EURY</name>
<proteinExistence type="predicted"/>
<dbReference type="EMBL" id="JAMQOS010000002">
    <property type="protein sequence ID" value="MDS0282267.1"/>
    <property type="molecule type" value="Genomic_DNA"/>
</dbReference>
<evidence type="ECO:0000313" key="2">
    <source>
        <dbReference type="Proteomes" id="UP001268864"/>
    </source>
</evidence>
<keyword evidence="2" id="KW-1185">Reference proteome</keyword>
<reference evidence="1 2" key="1">
    <citation type="submission" date="2022-06" db="EMBL/GenBank/DDBJ databases">
        <title>Halomicroarcula sp. a new haloarchaeum isolate from saline soil.</title>
        <authorList>
            <person name="Strakova D."/>
            <person name="Galisteo C."/>
            <person name="Sanchez-Porro C."/>
            <person name="Ventosa A."/>
        </authorList>
    </citation>
    <scope>NUCLEOTIDE SEQUENCE [LARGE SCALE GENOMIC DNA]</scope>
    <source>
        <strain evidence="1 2">S3CR25-11</strain>
    </source>
</reference>
<protein>
    <submittedName>
        <fullName evidence="1">Uncharacterized protein</fullName>
    </submittedName>
</protein>
<dbReference type="RefSeq" id="WP_310900096.1">
    <property type="nucleotide sequence ID" value="NZ_JAMQOS010000002.1"/>
</dbReference>
<gene>
    <name evidence="1" type="ORF">NDI86_09025</name>
</gene>